<feature type="transmembrane region" description="Helical" evidence="10">
    <location>
        <begin position="51"/>
        <end position="71"/>
    </location>
</feature>
<evidence type="ECO:0000256" key="7">
    <source>
        <dbReference type="ARBA" id="ARBA00023170"/>
    </source>
</evidence>
<dbReference type="InterPro" id="IPR000276">
    <property type="entry name" value="GPCR_Rhodpsn"/>
</dbReference>
<feature type="transmembrane region" description="Helical" evidence="10">
    <location>
        <begin position="182"/>
        <end position="203"/>
    </location>
</feature>
<dbReference type="GO" id="GO:0043005">
    <property type="term" value="C:neuron projection"/>
    <property type="evidence" value="ECO:0007669"/>
    <property type="project" value="TreeGrafter"/>
</dbReference>
<dbReference type="PROSITE" id="PS50262">
    <property type="entry name" value="G_PROTEIN_RECEP_F1_2"/>
    <property type="match status" value="1"/>
</dbReference>
<dbReference type="SMR" id="A0A1I7S3E3"/>
<keyword evidence="2" id="KW-1003">Cell membrane</keyword>
<evidence type="ECO:0000256" key="1">
    <source>
        <dbReference type="ARBA" id="ARBA00004651"/>
    </source>
</evidence>
<keyword evidence="7 9" id="KW-0675">Receptor</keyword>
<keyword evidence="3 9" id="KW-0812">Transmembrane</keyword>
<evidence type="ECO:0000256" key="6">
    <source>
        <dbReference type="ARBA" id="ARBA00023136"/>
    </source>
</evidence>
<evidence type="ECO:0000256" key="2">
    <source>
        <dbReference type="ARBA" id="ARBA00022475"/>
    </source>
</evidence>
<feature type="transmembrane region" description="Helical" evidence="10">
    <location>
        <begin position="277"/>
        <end position="297"/>
    </location>
</feature>
<keyword evidence="4 10" id="KW-1133">Transmembrane helix</keyword>
<keyword evidence="14" id="KW-1185">Reference proteome</keyword>
<dbReference type="WBParaSite" id="BXY_0752400.1">
    <property type="protein sequence ID" value="BXY_0752400.1"/>
    <property type="gene ID" value="BXY_0752400"/>
</dbReference>
<dbReference type="PRINTS" id="PR00237">
    <property type="entry name" value="GPCRRHODOPSN"/>
</dbReference>
<dbReference type="GO" id="GO:0042277">
    <property type="term" value="F:peptide binding"/>
    <property type="evidence" value="ECO:0007669"/>
    <property type="project" value="TreeGrafter"/>
</dbReference>
<dbReference type="GO" id="GO:0004930">
    <property type="term" value="F:G protein-coupled receptor activity"/>
    <property type="evidence" value="ECO:0007669"/>
    <property type="project" value="UniProtKB-KW"/>
</dbReference>
<dbReference type="AlphaFoldDB" id="A0A1I7S3E3"/>
<organism evidence="13 15">
    <name type="scientific">Bursaphelenchus xylophilus</name>
    <name type="common">Pinewood nematode worm</name>
    <name type="synonym">Aphelenchoides xylophilus</name>
    <dbReference type="NCBI Taxonomy" id="6326"/>
    <lineage>
        <taxon>Eukaryota</taxon>
        <taxon>Metazoa</taxon>
        <taxon>Ecdysozoa</taxon>
        <taxon>Nematoda</taxon>
        <taxon>Chromadorea</taxon>
        <taxon>Rhabditida</taxon>
        <taxon>Tylenchina</taxon>
        <taxon>Tylenchomorpha</taxon>
        <taxon>Aphelenchoidea</taxon>
        <taxon>Aphelenchoididae</taxon>
        <taxon>Bursaphelenchus</taxon>
    </lineage>
</organism>
<protein>
    <submittedName>
        <fullName evidence="12">(pine wood nematode) hypothetical protein</fullName>
    </submittedName>
    <submittedName>
        <fullName evidence="15">G_PROTEIN_RECEP_F1_2 domain-containing protein</fullName>
    </submittedName>
</protein>
<sequence>MWALLIVSGIYILTFAFGTAGNLWVMVSMVRSRVCHIPSQRPCSPRERSRVFIFFLAVADFIVLLTIPFSLSQNLQVDWPFGSVLCRLHAAIDYSGKFFSVVILMSMSIERYLIVCTRWRYVTSPKVIMTIPLVMGVLFSVIVPIIPQVIYTRLLTVVMEGRDHRVCYQSIPTQLSPMYTSYTFAVGFAIPLCVMTICYIQLVQHVRKKFRERKQSRTSSQRPKYMCELTRSICRIAVFHFSCWAPFWFFNMAPIITESLEWNVLLEGKTWFEIGKLFANMLPYINSAGNCILYAFLNRDIRKHIIWRPSSSNGRTITALPSETITFNPSPTT</sequence>
<dbReference type="eggNOG" id="KOG3656">
    <property type="taxonomic scope" value="Eukaryota"/>
</dbReference>
<evidence type="ECO:0000256" key="4">
    <source>
        <dbReference type="ARBA" id="ARBA00022989"/>
    </source>
</evidence>
<dbReference type="InterPro" id="IPR017452">
    <property type="entry name" value="GPCR_Rhodpsn_7TM"/>
</dbReference>
<evidence type="ECO:0000313" key="12">
    <source>
        <dbReference type="EMBL" id="CAD5226786.1"/>
    </source>
</evidence>
<dbReference type="SUPFAM" id="SSF81321">
    <property type="entry name" value="Family A G protein-coupled receptor-like"/>
    <property type="match status" value="1"/>
</dbReference>
<evidence type="ECO:0000256" key="9">
    <source>
        <dbReference type="RuleBase" id="RU000688"/>
    </source>
</evidence>
<keyword evidence="8 9" id="KW-0807">Transducer</keyword>
<gene>
    <name evidence="12" type="ORF">BXYJ_LOCUS9331</name>
</gene>
<dbReference type="Proteomes" id="UP000582659">
    <property type="component" value="Unassembled WGS sequence"/>
</dbReference>
<dbReference type="EMBL" id="CAJFCV020000004">
    <property type="protein sequence ID" value="CAG9116249.1"/>
    <property type="molecule type" value="Genomic_DNA"/>
</dbReference>
<evidence type="ECO:0000259" key="11">
    <source>
        <dbReference type="PROSITE" id="PS50262"/>
    </source>
</evidence>
<dbReference type="Gene3D" id="1.20.1070.10">
    <property type="entry name" value="Rhodopsin 7-helix transmembrane proteins"/>
    <property type="match status" value="1"/>
</dbReference>
<name>A0A1I7S3E3_BURXY</name>
<evidence type="ECO:0000313" key="13">
    <source>
        <dbReference type="Proteomes" id="UP000095284"/>
    </source>
</evidence>
<evidence type="ECO:0000313" key="14">
    <source>
        <dbReference type="Proteomes" id="UP000659654"/>
    </source>
</evidence>
<reference evidence="15" key="1">
    <citation type="submission" date="2016-11" db="UniProtKB">
        <authorList>
            <consortium name="WormBaseParasite"/>
        </authorList>
    </citation>
    <scope>IDENTIFICATION</scope>
</reference>
<accession>A0A1I7S3E3</accession>
<dbReference type="Proteomes" id="UP000659654">
    <property type="component" value="Unassembled WGS sequence"/>
</dbReference>
<dbReference type="PANTHER" id="PTHR24229">
    <property type="entry name" value="NEUROPEPTIDES RECEPTOR"/>
    <property type="match status" value="1"/>
</dbReference>
<keyword evidence="6 10" id="KW-0472">Membrane</keyword>
<evidence type="ECO:0000256" key="5">
    <source>
        <dbReference type="ARBA" id="ARBA00023040"/>
    </source>
</evidence>
<evidence type="ECO:0000256" key="10">
    <source>
        <dbReference type="SAM" id="Phobius"/>
    </source>
</evidence>
<evidence type="ECO:0000313" key="15">
    <source>
        <dbReference type="WBParaSite" id="BXY_0752400.1"/>
    </source>
</evidence>
<evidence type="ECO:0000256" key="3">
    <source>
        <dbReference type="ARBA" id="ARBA00022692"/>
    </source>
</evidence>
<feature type="transmembrane region" description="Helical" evidence="10">
    <location>
        <begin position="98"/>
        <end position="115"/>
    </location>
</feature>
<feature type="domain" description="G-protein coupled receptors family 1 profile" evidence="11">
    <location>
        <begin position="21"/>
        <end position="294"/>
    </location>
</feature>
<comment type="similarity">
    <text evidence="9">Belongs to the G-protein coupled receptor 1 family.</text>
</comment>
<dbReference type="EMBL" id="CAJFDI010000004">
    <property type="protein sequence ID" value="CAD5226786.1"/>
    <property type="molecule type" value="Genomic_DNA"/>
</dbReference>
<feature type="transmembrane region" description="Helical" evidence="10">
    <location>
        <begin position="6"/>
        <end position="30"/>
    </location>
</feature>
<dbReference type="GO" id="GO:0005886">
    <property type="term" value="C:plasma membrane"/>
    <property type="evidence" value="ECO:0007669"/>
    <property type="project" value="UniProtKB-SubCell"/>
</dbReference>
<dbReference type="Pfam" id="PF00001">
    <property type="entry name" value="7tm_1"/>
    <property type="match status" value="1"/>
</dbReference>
<feature type="transmembrane region" description="Helical" evidence="10">
    <location>
        <begin position="232"/>
        <end position="257"/>
    </location>
</feature>
<comment type="subcellular location">
    <subcellularLocation>
        <location evidence="1">Cell membrane</location>
        <topology evidence="1">Multi-pass membrane protein</topology>
    </subcellularLocation>
</comment>
<dbReference type="Proteomes" id="UP000095284">
    <property type="component" value="Unplaced"/>
</dbReference>
<evidence type="ECO:0000256" key="8">
    <source>
        <dbReference type="ARBA" id="ARBA00023224"/>
    </source>
</evidence>
<proteinExistence type="inferred from homology"/>
<dbReference type="PROSITE" id="PS00237">
    <property type="entry name" value="G_PROTEIN_RECEP_F1_1"/>
    <property type="match status" value="1"/>
</dbReference>
<dbReference type="OrthoDB" id="6076970at2759"/>
<keyword evidence="5 9" id="KW-0297">G-protein coupled receptor</keyword>
<dbReference type="PANTHER" id="PTHR24229:SF40">
    <property type="entry name" value="ALLATOSTATIN C RECEPTOR 1-RELATED"/>
    <property type="match status" value="1"/>
</dbReference>
<feature type="transmembrane region" description="Helical" evidence="10">
    <location>
        <begin position="127"/>
        <end position="150"/>
    </location>
</feature>
<reference evidence="12" key="2">
    <citation type="submission" date="2020-09" db="EMBL/GenBank/DDBJ databases">
        <authorList>
            <person name="Kikuchi T."/>
        </authorList>
    </citation>
    <scope>NUCLEOTIDE SEQUENCE</scope>
    <source>
        <strain evidence="12">Ka4C1</strain>
    </source>
</reference>